<dbReference type="SUPFAM" id="SSF47113">
    <property type="entry name" value="Histone-fold"/>
    <property type="match status" value="1"/>
</dbReference>
<keyword evidence="7" id="KW-1185">Reference proteome</keyword>
<dbReference type="Gene3D" id="1.10.20.10">
    <property type="entry name" value="Histone, subunit A"/>
    <property type="match status" value="1"/>
</dbReference>
<feature type="domain" description="Transcription factor CBF/NF-Y/archaeal histone" evidence="5">
    <location>
        <begin position="53"/>
        <end position="116"/>
    </location>
</feature>
<dbReference type="InterPro" id="IPR009072">
    <property type="entry name" value="Histone-fold"/>
</dbReference>
<feature type="compositionally biased region" description="Polar residues" evidence="4">
    <location>
        <begin position="33"/>
        <end position="46"/>
    </location>
</feature>
<dbReference type="InterPro" id="IPR027113">
    <property type="entry name" value="Transc_fact_NFYB/HAP3"/>
</dbReference>
<evidence type="ECO:0000313" key="6">
    <source>
        <dbReference type="EMBL" id="CAI9787772.1"/>
    </source>
</evidence>
<comment type="similarity">
    <text evidence="1">Belongs to the NFYB/HAP3 subunit family.</text>
</comment>
<dbReference type="EMBL" id="OU503058">
    <property type="protein sequence ID" value="CAI9787772.1"/>
    <property type="molecule type" value="Genomic_DNA"/>
</dbReference>
<sequence length="192" mass="21199">MEQGGGTSNLQSGNVTAVQESGSMIQEAPGAENNPSGSSTEQTTKNARAYNVMPTTNVLRIMRSGLPEHAKIANDAKDKMQECVSSFIQVVTNEANLRCHQEHRRTITGEDLIVALGKLGLDNYVESLTCYLNKYREHEFQKNSLSGERYKKRNISFVQPQITPQAPLQIEPLNYAWDMPTDDSPDGHGEGS</sequence>
<gene>
    <name evidence="6" type="ORF">FPE_LOCUS35202</name>
</gene>
<dbReference type="GO" id="GO:0016602">
    <property type="term" value="C:CCAAT-binding factor complex"/>
    <property type="evidence" value="ECO:0007669"/>
    <property type="project" value="InterPro"/>
</dbReference>
<evidence type="ECO:0000256" key="2">
    <source>
        <dbReference type="ARBA" id="ARBA00023015"/>
    </source>
</evidence>
<dbReference type="InterPro" id="IPR003958">
    <property type="entry name" value="CBFA_NFYB_domain"/>
</dbReference>
<evidence type="ECO:0000256" key="4">
    <source>
        <dbReference type="SAM" id="MobiDB-lite"/>
    </source>
</evidence>
<evidence type="ECO:0000259" key="5">
    <source>
        <dbReference type="Pfam" id="PF00808"/>
    </source>
</evidence>
<evidence type="ECO:0000256" key="3">
    <source>
        <dbReference type="ARBA" id="ARBA00023163"/>
    </source>
</evidence>
<dbReference type="PRINTS" id="PR00615">
    <property type="entry name" value="CCAATSUBUNTA"/>
</dbReference>
<proteinExistence type="inferred from homology"/>
<accession>A0AAD2AGI5</accession>
<dbReference type="PANTHER" id="PTHR11064:SF196">
    <property type="entry name" value="NUCLEAR TRANSCRIPTION FACTOR Y SUBUNIT B-6"/>
    <property type="match status" value="1"/>
</dbReference>
<dbReference type="Proteomes" id="UP000834106">
    <property type="component" value="Chromosome 23"/>
</dbReference>
<reference evidence="6" key="1">
    <citation type="submission" date="2023-05" db="EMBL/GenBank/DDBJ databases">
        <authorList>
            <person name="Huff M."/>
        </authorList>
    </citation>
    <scope>NUCLEOTIDE SEQUENCE</scope>
</reference>
<dbReference type="AlphaFoldDB" id="A0AAD2AGI5"/>
<organism evidence="6 7">
    <name type="scientific">Fraxinus pennsylvanica</name>
    <dbReference type="NCBI Taxonomy" id="56036"/>
    <lineage>
        <taxon>Eukaryota</taxon>
        <taxon>Viridiplantae</taxon>
        <taxon>Streptophyta</taxon>
        <taxon>Embryophyta</taxon>
        <taxon>Tracheophyta</taxon>
        <taxon>Spermatophyta</taxon>
        <taxon>Magnoliopsida</taxon>
        <taxon>eudicotyledons</taxon>
        <taxon>Gunneridae</taxon>
        <taxon>Pentapetalae</taxon>
        <taxon>asterids</taxon>
        <taxon>lamiids</taxon>
        <taxon>Lamiales</taxon>
        <taxon>Oleaceae</taxon>
        <taxon>Oleeae</taxon>
        <taxon>Fraxinus</taxon>
    </lineage>
</organism>
<dbReference type="GO" id="GO:0000978">
    <property type="term" value="F:RNA polymerase II cis-regulatory region sequence-specific DNA binding"/>
    <property type="evidence" value="ECO:0007669"/>
    <property type="project" value="TreeGrafter"/>
</dbReference>
<dbReference type="CDD" id="cd22907">
    <property type="entry name" value="HFD_NFYB"/>
    <property type="match status" value="1"/>
</dbReference>
<dbReference type="Pfam" id="PF00808">
    <property type="entry name" value="CBFD_NFYB_HMF"/>
    <property type="match status" value="1"/>
</dbReference>
<feature type="region of interest" description="Disordered" evidence="4">
    <location>
        <begin position="27"/>
        <end position="49"/>
    </location>
</feature>
<keyword evidence="2" id="KW-0805">Transcription regulation</keyword>
<dbReference type="PANTHER" id="PTHR11064">
    <property type="entry name" value="CCAAT-BINDING TRANSCRIPTION FACTOR-RELATED"/>
    <property type="match status" value="1"/>
</dbReference>
<evidence type="ECO:0000313" key="7">
    <source>
        <dbReference type="Proteomes" id="UP000834106"/>
    </source>
</evidence>
<name>A0AAD2AGI5_9LAMI</name>
<evidence type="ECO:0000256" key="1">
    <source>
        <dbReference type="ARBA" id="ARBA00009053"/>
    </source>
</evidence>
<dbReference type="GO" id="GO:0046982">
    <property type="term" value="F:protein heterodimerization activity"/>
    <property type="evidence" value="ECO:0007669"/>
    <property type="project" value="InterPro"/>
</dbReference>
<protein>
    <recommendedName>
        <fullName evidence="5">Transcription factor CBF/NF-Y/archaeal histone domain-containing protein</fullName>
    </recommendedName>
</protein>
<dbReference type="GO" id="GO:0001228">
    <property type="term" value="F:DNA-binding transcription activator activity, RNA polymerase II-specific"/>
    <property type="evidence" value="ECO:0007669"/>
    <property type="project" value="InterPro"/>
</dbReference>
<keyword evidence="3" id="KW-0804">Transcription</keyword>